<organism evidence="2 3">
    <name type="scientific">Prorocentrum cordatum</name>
    <dbReference type="NCBI Taxonomy" id="2364126"/>
    <lineage>
        <taxon>Eukaryota</taxon>
        <taxon>Sar</taxon>
        <taxon>Alveolata</taxon>
        <taxon>Dinophyceae</taxon>
        <taxon>Prorocentrales</taxon>
        <taxon>Prorocentraceae</taxon>
        <taxon>Prorocentrum</taxon>
    </lineage>
</organism>
<feature type="compositionally biased region" description="Basic and acidic residues" evidence="1">
    <location>
        <begin position="68"/>
        <end position="78"/>
    </location>
</feature>
<evidence type="ECO:0000256" key="1">
    <source>
        <dbReference type="SAM" id="MobiDB-lite"/>
    </source>
</evidence>
<dbReference type="EMBL" id="CAUYUJ010006713">
    <property type="protein sequence ID" value="CAK0818370.1"/>
    <property type="molecule type" value="Genomic_DNA"/>
</dbReference>
<dbReference type="Proteomes" id="UP001189429">
    <property type="component" value="Unassembled WGS sequence"/>
</dbReference>
<feature type="region of interest" description="Disordered" evidence="1">
    <location>
        <begin position="1"/>
        <end position="84"/>
    </location>
</feature>
<feature type="compositionally biased region" description="Low complexity" evidence="1">
    <location>
        <begin position="1"/>
        <end position="34"/>
    </location>
</feature>
<accession>A0ABN9RII5</accession>
<evidence type="ECO:0000313" key="2">
    <source>
        <dbReference type="EMBL" id="CAK0818370.1"/>
    </source>
</evidence>
<comment type="caution">
    <text evidence="2">The sequence shown here is derived from an EMBL/GenBank/DDBJ whole genome shotgun (WGS) entry which is preliminary data.</text>
</comment>
<sequence>MPLGGAAPPALAEALASPDAPPNAASSAEATVAAPQGAGSRRTAEGEADDPVGRPAPTAQREGSTAQLRERPRAPLREPRRRGRQLAEALARLAAGPPGLQRQADAALAATGPSREQWLEAWASVGQERLDAAVAACVGGPASPAVRLEEESRRQATRPSTSIEVVHFHLLEALVEALREPQGTAESLGLKQDCLGAPLLGTGSYAKDAATGMGFDAIGIKPVDPTVVRERPERFCAEASTVEASREETRLKDTEKNEKEQTIEGDLAVIKSILEDLILEKSLEEYGLPTNDLLDDLGQAGATIVQEARSSLARAMATLHRPTPVAGASPTDLMTSHAVAETSSDAGPTWGSTLHSEDRCRPCLFVKRGCRNSNSCPFCHICTPAEKRRVSENKVKHFSWRCLRKATAAARARARG</sequence>
<gene>
    <name evidence="2" type="ORF">PCOR1329_LOCUS20690</name>
</gene>
<name>A0ABN9RII5_9DINO</name>
<keyword evidence="3" id="KW-1185">Reference proteome</keyword>
<protein>
    <recommendedName>
        <fullName evidence="4">C3H1-type domain-containing protein</fullName>
    </recommendedName>
</protein>
<reference evidence="2" key="1">
    <citation type="submission" date="2023-10" db="EMBL/GenBank/DDBJ databases">
        <authorList>
            <person name="Chen Y."/>
            <person name="Shah S."/>
            <person name="Dougan E. K."/>
            <person name="Thang M."/>
            <person name="Chan C."/>
        </authorList>
    </citation>
    <scope>NUCLEOTIDE SEQUENCE [LARGE SCALE GENOMIC DNA]</scope>
</reference>
<feature type="compositionally biased region" description="Basic and acidic residues" evidence="1">
    <location>
        <begin position="244"/>
        <end position="259"/>
    </location>
</feature>
<proteinExistence type="predicted"/>
<evidence type="ECO:0008006" key="4">
    <source>
        <dbReference type="Google" id="ProtNLM"/>
    </source>
</evidence>
<evidence type="ECO:0000313" key="3">
    <source>
        <dbReference type="Proteomes" id="UP001189429"/>
    </source>
</evidence>
<feature type="region of interest" description="Disordered" evidence="1">
    <location>
        <begin position="240"/>
        <end position="259"/>
    </location>
</feature>